<dbReference type="Gene3D" id="1.10.630.10">
    <property type="entry name" value="Cytochrome P450"/>
    <property type="match status" value="1"/>
</dbReference>
<evidence type="ECO:0000256" key="4">
    <source>
        <dbReference type="ARBA" id="ARBA00022617"/>
    </source>
</evidence>
<feature type="chain" id="PRO_5002316993" evidence="11">
    <location>
        <begin position="22"/>
        <end position="486"/>
    </location>
</feature>
<gene>
    <name evidence="12" type="ORF">CYLTODRAFT_467262</name>
</gene>
<accession>A0A0D7B2I4</accession>
<dbReference type="CDD" id="cd11065">
    <property type="entry name" value="CYP64-like"/>
    <property type="match status" value="1"/>
</dbReference>
<reference evidence="12 13" key="1">
    <citation type="journal article" date="2015" name="Fungal Genet. Biol.">
        <title>Evolution of novel wood decay mechanisms in Agaricales revealed by the genome sequences of Fistulina hepatica and Cylindrobasidium torrendii.</title>
        <authorList>
            <person name="Floudas D."/>
            <person name="Held B.W."/>
            <person name="Riley R."/>
            <person name="Nagy L.G."/>
            <person name="Koehler G."/>
            <person name="Ransdell A.S."/>
            <person name="Younus H."/>
            <person name="Chow J."/>
            <person name="Chiniquy J."/>
            <person name="Lipzen A."/>
            <person name="Tritt A."/>
            <person name="Sun H."/>
            <person name="Haridas S."/>
            <person name="LaButti K."/>
            <person name="Ohm R.A."/>
            <person name="Kues U."/>
            <person name="Blanchette R.A."/>
            <person name="Grigoriev I.V."/>
            <person name="Minto R.E."/>
            <person name="Hibbett D.S."/>
        </authorList>
    </citation>
    <scope>NUCLEOTIDE SEQUENCE [LARGE SCALE GENOMIC DNA]</scope>
    <source>
        <strain evidence="12 13">FP15055 ss-10</strain>
    </source>
</reference>
<dbReference type="PRINTS" id="PR00385">
    <property type="entry name" value="P450"/>
</dbReference>
<dbReference type="GO" id="GO:0004497">
    <property type="term" value="F:monooxygenase activity"/>
    <property type="evidence" value="ECO:0007669"/>
    <property type="project" value="UniProtKB-KW"/>
</dbReference>
<dbReference type="GO" id="GO:0016705">
    <property type="term" value="F:oxidoreductase activity, acting on paired donors, with incorporation or reduction of molecular oxygen"/>
    <property type="evidence" value="ECO:0007669"/>
    <property type="project" value="InterPro"/>
</dbReference>
<evidence type="ECO:0000256" key="5">
    <source>
        <dbReference type="ARBA" id="ARBA00022723"/>
    </source>
</evidence>
<evidence type="ECO:0000256" key="6">
    <source>
        <dbReference type="ARBA" id="ARBA00023002"/>
    </source>
</evidence>
<comment type="similarity">
    <text evidence="3 10">Belongs to the cytochrome P450 family.</text>
</comment>
<sequence length="486" mass="55199">MLLLLLSIFLLTLGWLIKVNRTPNGLPLPPGPTGTWFYGVSKQLRGVVPWQQYLKWSEHFQSPIISFLVYNRRVVVLNDHVAVHDLLNKRTNIYSDRPKSWMYHDLCARGDTVFNISSLDPRHRQYRKMLQTGLSAHAMESYWPGMDAAARTLVEDFRRDPSAFQDHLRKSVVAIIMKVAYGYTITENDQFIRAAEELAKISGAAMAPGRWLVDYYPLLRFLPSWLPFHRQAQEWKEKLEYLSSIPFDWVKKQMASEKFEPSFTSRLLSNEAPKVNEDMVKWAGNGLYGGAADTVISAMISFVLLMAVYPAVQKKAQAEIDEVTDGRARQPGCADKADAVYLVAVMKEVLRYAPVANIALPHRATEEDEYRGYRIPKDATVIPNTWAIMRDASLYPEPHKFDPERFMEAGSAMPDPRTFAFGYGRRTCPGIQFAKTFLLLMMSTILSNYDIGLPVDSAPPEIDFTAGITSHVKPFKVTITSRSVFV</sequence>
<keyword evidence="8 10" id="KW-0503">Monooxygenase</keyword>
<dbReference type="InterPro" id="IPR036396">
    <property type="entry name" value="Cyt_P450_sf"/>
</dbReference>
<dbReference type="PANTHER" id="PTHR46300">
    <property type="entry name" value="P450, PUTATIVE (EUROFUNG)-RELATED-RELATED"/>
    <property type="match status" value="1"/>
</dbReference>
<evidence type="ECO:0000256" key="7">
    <source>
        <dbReference type="ARBA" id="ARBA00023004"/>
    </source>
</evidence>
<keyword evidence="11" id="KW-0732">Signal</keyword>
<comment type="pathway">
    <text evidence="2">Secondary metabolite biosynthesis.</text>
</comment>
<dbReference type="InterPro" id="IPR001128">
    <property type="entry name" value="Cyt_P450"/>
</dbReference>
<dbReference type="STRING" id="1314674.A0A0D7B2I4"/>
<feature type="binding site" description="axial binding residue" evidence="9">
    <location>
        <position position="428"/>
    </location>
    <ligand>
        <name>heme</name>
        <dbReference type="ChEBI" id="CHEBI:30413"/>
    </ligand>
    <ligandPart>
        <name>Fe</name>
        <dbReference type="ChEBI" id="CHEBI:18248"/>
    </ligandPart>
</feature>
<evidence type="ECO:0000256" key="1">
    <source>
        <dbReference type="ARBA" id="ARBA00001971"/>
    </source>
</evidence>
<evidence type="ECO:0000313" key="13">
    <source>
        <dbReference type="Proteomes" id="UP000054007"/>
    </source>
</evidence>
<keyword evidence="5 9" id="KW-0479">Metal-binding</keyword>
<feature type="signal peptide" evidence="11">
    <location>
        <begin position="1"/>
        <end position="21"/>
    </location>
</feature>
<evidence type="ECO:0000313" key="12">
    <source>
        <dbReference type="EMBL" id="KIY64808.1"/>
    </source>
</evidence>
<dbReference type="EMBL" id="KN880617">
    <property type="protein sequence ID" value="KIY64808.1"/>
    <property type="molecule type" value="Genomic_DNA"/>
</dbReference>
<dbReference type="OrthoDB" id="2789670at2759"/>
<evidence type="ECO:0000256" key="11">
    <source>
        <dbReference type="SAM" id="SignalP"/>
    </source>
</evidence>
<keyword evidence="4 9" id="KW-0349">Heme</keyword>
<evidence type="ECO:0000256" key="9">
    <source>
        <dbReference type="PIRSR" id="PIRSR602401-1"/>
    </source>
</evidence>
<dbReference type="Pfam" id="PF00067">
    <property type="entry name" value="p450"/>
    <property type="match status" value="1"/>
</dbReference>
<dbReference type="PRINTS" id="PR00463">
    <property type="entry name" value="EP450I"/>
</dbReference>
<dbReference type="SUPFAM" id="SSF48264">
    <property type="entry name" value="Cytochrome P450"/>
    <property type="match status" value="1"/>
</dbReference>
<evidence type="ECO:0000256" key="10">
    <source>
        <dbReference type="RuleBase" id="RU000461"/>
    </source>
</evidence>
<dbReference type="PANTHER" id="PTHR46300:SF7">
    <property type="entry name" value="P450, PUTATIVE (EUROFUNG)-RELATED"/>
    <property type="match status" value="1"/>
</dbReference>
<dbReference type="InterPro" id="IPR017972">
    <property type="entry name" value="Cyt_P450_CS"/>
</dbReference>
<evidence type="ECO:0000256" key="2">
    <source>
        <dbReference type="ARBA" id="ARBA00005179"/>
    </source>
</evidence>
<dbReference type="Proteomes" id="UP000054007">
    <property type="component" value="Unassembled WGS sequence"/>
</dbReference>
<keyword evidence="7 9" id="KW-0408">Iron</keyword>
<keyword evidence="6 10" id="KW-0560">Oxidoreductase</keyword>
<name>A0A0D7B2I4_9AGAR</name>
<evidence type="ECO:0000256" key="3">
    <source>
        <dbReference type="ARBA" id="ARBA00010617"/>
    </source>
</evidence>
<dbReference type="InterPro" id="IPR002401">
    <property type="entry name" value="Cyt_P450_E_grp-I"/>
</dbReference>
<organism evidence="12 13">
    <name type="scientific">Cylindrobasidium torrendii FP15055 ss-10</name>
    <dbReference type="NCBI Taxonomy" id="1314674"/>
    <lineage>
        <taxon>Eukaryota</taxon>
        <taxon>Fungi</taxon>
        <taxon>Dikarya</taxon>
        <taxon>Basidiomycota</taxon>
        <taxon>Agaricomycotina</taxon>
        <taxon>Agaricomycetes</taxon>
        <taxon>Agaricomycetidae</taxon>
        <taxon>Agaricales</taxon>
        <taxon>Marasmiineae</taxon>
        <taxon>Physalacriaceae</taxon>
        <taxon>Cylindrobasidium</taxon>
    </lineage>
</organism>
<evidence type="ECO:0000256" key="8">
    <source>
        <dbReference type="ARBA" id="ARBA00023033"/>
    </source>
</evidence>
<comment type="cofactor">
    <cofactor evidence="1 9">
        <name>heme</name>
        <dbReference type="ChEBI" id="CHEBI:30413"/>
    </cofactor>
</comment>
<dbReference type="PROSITE" id="PS00086">
    <property type="entry name" value="CYTOCHROME_P450"/>
    <property type="match status" value="1"/>
</dbReference>
<dbReference type="AlphaFoldDB" id="A0A0D7B2I4"/>
<dbReference type="GO" id="GO:0020037">
    <property type="term" value="F:heme binding"/>
    <property type="evidence" value="ECO:0007669"/>
    <property type="project" value="InterPro"/>
</dbReference>
<dbReference type="GO" id="GO:0005506">
    <property type="term" value="F:iron ion binding"/>
    <property type="evidence" value="ECO:0007669"/>
    <property type="project" value="InterPro"/>
</dbReference>
<dbReference type="InterPro" id="IPR050364">
    <property type="entry name" value="Cytochrome_P450_fung"/>
</dbReference>
<protein>
    <submittedName>
        <fullName evidence="12">Cytochrome P450</fullName>
    </submittedName>
</protein>
<keyword evidence="13" id="KW-1185">Reference proteome</keyword>
<proteinExistence type="inferred from homology"/>